<evidence type="ECO:0000256" key="1">
    <source>
        <dbReference type="SAM" id="MobiDB-lite"/>
    </source>
</evidence>
<feature type="compositionally biased region" description="Polar residues" evidence="1">
    <location>
        <begin position="29"/>
        <end position="48"/>
    </location>
</feature>
<evidence type="ECO:0000313" key="3">
    <source>
        <dbReference type="Proteomes" id="UP000190776"/>
    </source>
</evidence>
<protein>
    <recommendedName>
        <fullName evidence="4">C2H2-type domain-containing protein</fullName>
    </recommendedName>
</protein>
<evidence type="ECO:0008006" key="4">
    <source>
        <dbReference type="Google" id="ProtNLM"/>
    </source>
</evidence>
<evidence type="ECO:0000313" key="2">
    <source>
        <dbReference type="EMBL" id="OMP87734.1"/>
    </source>
</evidence>
<proteinExistence type="predicted"/>
<dbReference type="STRING" id="420778.A0A1S8BJS3"/>
<reference evidence="2 3" key="1">
    <citation type="submission" date="2017-01" db="EMBL/GenBank/DDBJ databases">
        <title>Draft genome sequence of Diplodia seriata F98.1, a fungal species involved in grapevine trunk diseases.</title>
        <authorList>
            <person name="Robert-Siegwald G."/>
            <person name="Vallet J."/>
            <person name="Abou-Mansour E."/>
            <person name="Xu J."/>
            <person name="Rey P."/>
            <person name="Bertsch C."/>
            <person name="Rego C."/>
            <person name="Larignon P."/>
            <person name="Fontaine F."/>
            <person name="Lebrun M.-H."/>
        </authorList>
    </citation>
    <scope>NUCLEOTIDE SEQUENCE [LARGE SCALE GENOMIC DNA]</scope>
    <source>
        <strain evidence="2 3">F98.1</strain>
    </source>
</reference>
<comment type="caution">
    <text evidence="2">The sequence shown here is derived from an EMBL/GenBank/DDBJ whole genome shotgun (WGS) entry which is preliminary data.</text>
</comment>
<name>A0A1S8BJS3_9PEZI</name>
<dbReference type="PANTHER" id="PTHR38166">
    <property type="entry name" value="C2H2-TYPE DOMAIN-CONTAINING PROTEIN-RELATED"/>
    <property type="match status" value="1"/>
</dbReference>
<feature type="compositionally biased region" description="Basic and acidic residues" evidence="1">
    <location>
        <begin position="62"/>
        <end position="79"/>
    </location>
</feature>
<feature type="compositionally biased region" description="Polar residues" evidence="1">
    <location>
        <begin position="169"/>
        <end position="178"/>
    </location>
</feature>
<gene>
    <name evidence="2" type="ORF">BK809_0007822</name>
</gene>
<dbReference type="EMBL" id="MSZU01000076">
    <property type="protein sequence ID" value="OMP87734.1"/>
    <property type="molecule type" value="Genomic_DNA"/>
</dbReference>
<dbReference type="OrthoDB" id="4738706at2759"/>
<feature type="compositionally biased region" description="Polar residues" evidence="1">
    <location>
        <begin position="1"/>
        <end position="20"/>
    </location>
</feature>
<feature type="region of interest" description="Disordered" evidence="1">
    <location>
        <begin position="1"/>
        <end position="79"/>
    </location>
</feature>
<feature type="region of interest" description="Disordered" evidence="1">
    <location>
        <begin position="169"/>
        <end position="242"/>
    </location>
</feature>
<accession>A0A1S8BJS3</accession>
<sequence length="390" mass="43261">MSRESSSQGVHGYAQASSHEPNNEDAENSDTIQEPSEPDSSAPSNDHQPTPPSDNGDPDDSSSEHDDNASLSDDSHDSQELLQRDCLEEFLRPAKKYLFQRLMVYIANDRSLGLPPPMASLFGCAGTVNTGSPDPLTSLPSIQKWMPKQEALQDYDGCCFLAAGLEESPTSADQGSSDNRAHGKRSRAPASHDEGRTGAYFTRKRKTRGAGSPNNDGNESDDEGEQRGGPKQCRSPSPHPGYRGLRIACPYFKRNPRSPPKNPSCFQNGFKDVTKMKEHLDRVHNCSIRCPRCYLVFKKQKEVDDHLRVDQICVQIQEPPLVDGYNAAQAEELKGRRRSQPLEDKWRAIWGILFPSDPEHEIPPPCKLSLSLLTHPDPHLSISDQYFQGG</sequence>
<dbReference type="PANTHER" id="PTHR38166:SF1">
    <property type="entry name" value="C2H2-TYPE DOMAIN-CONTAINING PROTEIN"/>
    <property type="match status" value="1"/>
</dbReference>
<organism evidence="2 3">
    <name type="scientific">Diplodia seriata</name>
    <dbReference type="NCBI Taxonomy" id="420778"/>
    <lineage>
        <taxon>Eukaryota</taxon>
        <taxon>Fungi</taxon>
        <taxon>Dikarya</taxon>
        <taxon>Ascomycota</taxon>
        <taxon>Pezizomycotina</taxon>
        <taxon>Dothideomycetes</taxon>
        <taxon>Dothideomycetes incertae sedis</taxon>
        <taxon>Botryosphaeriales</taxon>
        <taxon>Botryosphaeriaceae</taxon>
        <taxon>Diplodia</taxon>
    </lineage>
</organism>
<dbReference type="AlphaFoldDB" id="A0A1S8BJS3"/>
<dbReference type="Proteomes" id="UP000190776">
    <property type="component" value="Unassembled WGS sequence"/>
</dbReference>